<reference evidence="1" key="1">
    <citation type="journal article" date="2015" name="Nature">
        <title>Complex archaea that bridge the gap between prokaryotes and eukaryotes.</title>
        <authorList>
            <person name="Spang A."/>
            <person name="Saw J.H."/>
            <person name="Jorgensen S.L."/>
            <person name="Zaremba-Niedzwiedzka K."/>
            <person name="Martijn J."/>
            <person name="Lind A.E."/>
            <person name="van Eijk R."/>
            <person name="Schleper C."/>
            <person name="Guy L."/>
            <person name="Ettema T.J."/>
        </authorList>
    </citation>
    <scope>NUCLEOTIDE SEQUENCE</scope>
</reference>
<sequence length="220" mass="25881">LLLLLKKIHDYIGNQKNIKTEDIMSICIQSEDFVIWSLYKSFDNKDVCMALYLLRMSLFSAKDQQGQITEMLYSIKWRYTLLWFVKQCQNNKLEKDEVWRKLSALTKLARSGSDYKIIMRSKGDKKEDPIYSKKMFDTLYSNYRGSKTAVNLYTMDELLFINFVIAQAIMKTRSIDYIKGSFDDDEGLLVMEVLCLVICRAIRRMSSVNFLRNRDSLKMA</sequence>
<proteinExistence type="predicted"/>
<name>A0A0F9DHZ3_9ZZZZ</name>
<dbReference type="EMBL" id="LAZR01039289">
    <property type="protein sequence ID" value="KKL17361.1"/>
    <property type="molecule type" value="Genomic_DNA"/>
</dbReference>
<accession>A0A0F9DHZ3</accession>
<evidence type="ECO:0000313" key="1">
    <source>
        <dbReference type="EMBL" id="KKL17361.1"/>
    </source>
</evidence>
<dbReference type="AlphaFoldDB" id="A0A0F9DHZ3"/>
<feature type="non-terminal residue" evidence="1">
    <location>
        <position position="1"/>
    </location>
</feature>
<protein>
    <submittedName>
        <fullName evidence="1">Uncharacterized protein</fullName>
    </submittedName>
</protein>
<organism evidence="1">
    <name type="scientific">marine sediment metagenome</name>
    <dbReference type="NCBI Taxonomy" id="412755"/>
    <lineage>
        <taxon>unclassified sequences</taxon>
        <taxon>metagenomes</taxon>
        <taxon>ecological metagenomes</taxon>
    </lineage>
</organism>
<comment type="caution">
    <text evidence="1">The sequence shown here is derived from an EMBL/GenBank/DDBJ whole genome shotgun (WGS) entry which is preliminary data.</text>
</comment>
<gene>
    <name evidence="1" type="ORF">LCGC14_2486300</name>
</gene>